<comment type="subcellular location">
    <subcellularLocation>
        <location evidence="1">Cell outer membrane</location>
    </subcellularLocation>
</comment>
<dbReference type="Proteomes" id="UP000016587">
    <property type="component" value="Chromosome"/>
</dbReference>
<dbReference type="PANTHER" id="PTHR30329">
    <property type="entry name" value="STATOR ELEMENT OF FLAGELLAR MOTOR COMPLEX"/>
    <property type="match status" value="1"/>
</dbReference>
<accession>T2GA60</accession>
<dbReference type="InterPro" id="IPR006664">
    <property type="entry name" value="OMP_bac"/>
</dbReference>
<dbReference type="HOGENOM" id="CLU_577128_0_0_7"/>
<evidence type="ECO:0000313" key="7">
    <source>
        <dbReference type="Proteomes" id="UP000016587"/>
    </source>
</evidence>
<dbReference type="Pfam" id="PF00691">
    <property type="entry name" value="OmpA"/>
    <property type="match status" value="3"/>
</dbReference>
<dbReference type="InterPro" id="IPR050330">
    <property type="entry name" value="Bact_OuterMem_StrucFunc"/>
</dbReference>
<dbReference type="SUPFAM" id="SSF103647">
    <property type="entry name" value="TSP type-3 repeat"/>
    <property type="match status" value="1"/>
</dbReference>
<dbReference type="GO" id="GO:0009279">
    <property type="term" value="C:cell outer membrane"/>
    <property type="evidence" value="ECO:0007669"/>
    <property type="project" value="UniProtKB-SubCell"/>
</dbReference>
<feature type="domain" description="OmpA-like" evidence="5">
    <location>
        <begin position="93"/>
        <end position="211"/>
    </location>
</feature>
<dbReference type="InterPro" id="IPR006665">
    <property type="entry name" value="OmpA-like"/>
</dbReference>
<dbReference type="KEGG" id="dgg:DGI_1193"/>
<gene>
    <name evidence="6" type="ORF">DGI_1193</name>
</gene>
<keyword evidence="2 4" id="KW-0472">Membrane</keyword>
<dbReference type="InterPro" id="IPR028974">
    <property type="entry name" value="TSP_type-3_rpt"/>
</dbReference>
<dbReference type="PRINTS" id="PR01021">
    <property type="entry name" value="OMPADOMAIN"/>
</dbReference>
<proteinExistence type="predicted"/>
<dbReference type="AlphaFoldDB" id="T2GA60"/>
<keyword evidence="3" id="KW-0998">Cell outer membrane</keyword>
<reference evidence="7" key="2">
    <citation type="submission" date="2013-07" db="EMBL/GenBank/DDBJ databases">
        <authorList>
            <person name="Morais-Silva F.O."/>
            <person name="Rezende A.M."/>
            <person name="Pimentel C."/>
            <person name="Resende D.M."/>
            <person name="Santos C.I."/>
            <person name="Clemente C."/>
            <person name="de Oliveira L.M."/>
            <person name="da Silva S.M."/>
            <person name="Costa D.A."/>
            <person name="Varela-Raposo A."/>
            <person name="Horacio E.C.A."/>
            <person name="Matos M."/>
            <person name="Flores O."/>
            <person name="Ruiz J.C."/>
            <person name="Rodrigues-Pousada C."/>
        </authorList>
    </citation>
    <scope>NUCLEOTIDE SEQUENCE [LARGE SCALE GENOMIC DNA]</scope>
    <source>
        <strain evidence="7">ATCC 19364 / DSM 1382 / NCIMB 9332 / VKM B-1759</strain>
    </source>
</reference>
<evidence type="ECO:0000313" key="6">
    <source>
        <dbReference type="EMBL" id="AGW13049.1"/>
    </source>
</evidence>
<dbReference type="Gene3D" id="3.30.1330.60">
    <property type="entry name" value="OmpA-like domain"/>
    <property type="match status" value="3"/>
</dbReference>
<dbReference type="SUPFAM" id="SSF103088">
    <property type="entry name" value="OmpA-like"/>
    <property type="match status" value="3"/>
</dbReference>
<dbReference type="GO" id="GO:0005509">
    <property type="term" value="F:calcium ion binding"/>
    <property type="evidence" value="ECO:0007669"/>
    <property type="project" value="InterPro"/>
</dbReference>
<dbReference type="RefSeq" id="WP_021759824.1">
    <property type="nucleotide sequence ID" value="NC_022444.1"/>
</dbReference>
<dbReference type="PROSITE" id="PS51123">
    <property type="entry name" value="OMPA_2"/>
    <property type="match status" value="2"/>
</dbReference>
<dbReference type="PATRIC" id="fig|1121448.10.peg.1184"/>
<dbReference type="CDD" id="cd07185">
    <property type="entry name" value="OmpA_C-like"/>
    <property type="match status" value="2"/>
</dbReference>
<evidence type="ECO:0000259" key="5">
    <source>
        <dbReference type="PROSITE" id="PS51123"/>
    </source>
</evidence>
<dbReference type="EMBL" id="CP006585">
    <property type="protein sequence ID" value="AGW13049.1"/>
    <property type="molecule type" value="Genomic_DNA"/>
</dbReference>
<protein>
    <submittedName>
        <fullName evidence="6">Putative major outer membrane protein</fullName>
    </submittedName>
</protein>
<name>T2GA60_MEGG1</name>
<evidence type="ECO:0000256" key="3">
    <source>
        <dbReference type="ARBA" id="ARBA00023237"/>
    </source>
</evidence>
<dbReference type="OrthoDB" id="9805566at2"/>
<organism evidence="6 7">
    <name type="scientific">Megalodesulfovibrio gigas (strain ATCC 19364 / DSM 1382 / NCIMB 9332 / VKM B-1759)</name>
    <name type="common">Desulfovibrio gigas</name>
    <dbReference type="NCBI Taxonomy" id="1121448"/>
    <lineage>
        <taxon>Bacteria</taxon>
        <taxon>Pseudomonadati</taxon>
        <taxon>Thermodesulfobacteriota</taxon>
        <taxon>Desulfovibrionia</taxon>
        <taxon>Desulfovibrionales</taxon>
        <taxon>Desulfovibrionaceae</taxon>
        <taxon>Megalodesulfovibrio</taxon>
    </lineage>
</organism>
<feature type="domain" description="OmpA-like" evidence="5">
    <location>
        <begin position="334"/>
        <end position="452"/>
    </location>
</feature>
<dbReference type="STRING" id="1121448.DGI_1193"/>
<reference evidence="6 7" key="1">
    <citation type="journal article" date="2013" name="J. Bacteriol.">
        <title>Roles of HynAB and Ech, the only two hydrogenases found in the model sulfate reducer Desulfovibrio gigas.</title>
        <authorList>
            <person name="Morais-Silva F.O."/>
            <person name="Santos C.I."/>
            <person name="Rodrigues R."/>
            <person name="Pereira I.A."/>
            <person name="Rodrigues-Pousada C."/>
        </authorList>
    </citation>
    <scope>NUCLEOTIDE SEQUENCE [LARGE SCALE GENOMIC DNA]</scope>
    <source>
        <strain evidence="7">ATCC 19364 / DSM 1382 / NCIMB 9332 / VKM B-1759</strain>
    </source>
</reference>
<sequence length="452" mass="48864">MVRLSVIKKGRACCWNRLSSLLWCALLVASSVLLYGCNQRNTPVAASVARQTPTAAMASASMTRIADADGDGIEDRLDRCPDTPSGKAVDSEGCMVPVFMKLALQYPDNENGLPPYSEERLAALATLLRENPDMRLIVDAHTDNRGTDDANQALSEERARAIKKALEARHGVPADRIVARGHGAARPLVSNASERGQARNRRAELVLSGTWKAYTGDDLPAEMMALNFAANSNVLTPQSRKSLEAIGRYLRKHPDVQARVTAKHGGAGADQQLSLARAESIQAYLSRYYGVAADQLAVEFLDAPRTAQAAPASPAPGPASPLAARYGLGSATAPGVPAVQEFGAVCFDSRQTDIQTEAAGAVEALGRMLSVSPHLRCILVGYTDNVGSDETNLRISRERAESVRQYLLTKYDINTEQLEVQGRGKDMPVASNDTEEGRRQNRRVEFRVIQIQ</sequence>
<evidence type="ECO:0000256" key="2">
    <source>
        <dbReference type="ARBA" id="ARBA00023136"/>
    </source>
</evidence>
<evidence type="ECO:0000256" key="1">
    <source>
        <dbReference type="ARBA" id="ARBA00004442"/>
    </source>
</evidence>
<dbReference type="PANTHER" id="PTHR30329:SF21">
    <property type="entry name" value="LIPOPROTEIN YIAD-RELATED"/>
    <property type="match status" value="1"/>
</dbReference>
<keyword evidence="7" id="KW-1185">Reference proteome</keyword>
<dbReference type="InterPro" id="IPR036737">
    <property type="entry name" value="OmpA-like_sf"/>
</dbReference>
<evidence type="ECO:0000256" key="4">
    <source>
        <dbReference type="PROSITE-ProRule" id="PRU00473"/>
    </source>
</evidence>
<dbReference type="eggNOG" id="COG2885">
    <property type="taxonomic scope" value="Bacteria"/>
</dbReference>